<keyword evidence="1" id="KW-0472">Membrane</keyword>
<feature type="transmembrane region" description="Helical" evidence="1">
    <location>
        <begin position="63"/>
        <end position="80"/>
    </location>
</feature>
<proteinExistence type="predicted"/>
<reference evidence="2" key="1">
    <citation type="submission" date="2019-08" db="EMBL/GenBank/DDBJ databases">
        <authorList>
            <person name="Kucharzyk K."/>
            <person name="Murdoch R.W."/>
            <person name="Higgins S."/>
            <person name="Loffler F."/>
        </authorList>
    </citation>
    <scope>NUCLEOTIDE SEQUENCE</scope>
</reference>
<dbReference type="EMBL" id="VSSQ01138553">
    <property type="protein sequence ID" value="MPN61658.1"/>
    <property type="molecule type" value="Genomic_DNA"/>
</dbReference>
<gene>
    <name evidence="2" type="ORF">SDC9_209396</name>
</gene>
<organism evidence="2">
    <name type="scientific">bioreactor metagenome</name>
    <dbReference type="NCBI Taxonomy" id="1076179"/>
    <lineage>
        <taxon>unclassified sequences</taxon>
        <taxon>metagenomes</taxon>
        <taxon>ecological metagenomes</taxon>
    </lineage>
</organism>
<accession>A0A645JD79</accession>
<dbReference type="AlphaFoldDB" id="A0A645JD79"/>
<evidence type="ECO:0000256" key="1">
    <source>
        <dbReference type="SAM" id="Phobius"/>
    </source>
</evidence>
<sequence>MEDIPLLEEDRPLDKGWLYNFVLKMDDVQFRRAQTIFGLILGLVAATVLFIPIGQKEDGSSPMWNMAIALVIALPLPRFIERKIEKRIPQAQKVMAISLGVGLAAYALFWFLSGRFGQ</sequence>
<comment type="caution">
    <text evidence="2">The sequence shown here is derived from an EMBL/GenBank/DDBJ whole genome shotgun (WGS) entry which is preliminary data.</text>
</comment>
<feature type="transmembrane region" description="Helical" evidence="1">
    <location>
        <begin position="33"/>
        <end position="51"/>
    </location>
</feature>
<keyword evidence="1" id="KW-1133">Transmembrane helix</keyword>
<protein>
    <submittedName>
        <fullName evidence="2">Uncharacterized protein</fullName>
    </submittedName>
</protein>
<evidence type="ECO:0000313" key="2">
    <source>
        <dbReference type="EMBL" id="MPN61658.1"/>
    </source>
</evidence>
<keyword evidence="1" id="KW-0812">Transmembrane</keyword>
<feature type="transmembrane region" description="Helical" evidence="1">
    <location>
        <begin position="92"/>
        <end position="112"/>
    </location>
</feature>
<name>A0A645JD79_9ZZZZ</name>